<dbReference type="SUPFAM" id="SSF117987">
    <property type="entry name" value="CRISPR-associated protein"/>
    <property type="match status" value="2"/>
</dbReference>
<sequence length="225" mass="26352">MYFSRVTLKINQLPYVLQHKMRNSGPYAIHQWLWQLFPNQEKRTFLFREERIGKGYQYYLLSEVAPLSNHQFFLIETKPYQPKLTTGMRLFFSLRANPVVFKNGKRSDVLMNAKYPIRKQELKIETNEIKLRQNQAAINWLIKQSETKGFSLSTTNDQQVNCAVISYVQQQFIKKSDLKPIIYSSVDYQGVLTVTDAELFLNTIYQGIGKSKGFGCGLFLIKHYQ</sequence>
<keyword evidence="3" id="KW-1185">Reference proteome</keyword>
<dbReference type="AlphaFoldDB" id="A0A242NHG8"/>
<evidence type="ECO:0000313" key="2">
    <source>
        <dbReference type="EMBL" id="OTQ11379.1"/>
    </source>
</evidence>
<evidence type="ECO:0000313" key="1">
    <source>
        <dbReference type="EMBL" id="OTP99508.1"/>
    </source>
</evidence>
<evidence type="ECO:0000313" key="3">
    <source>
        <dbReference type="Proteomes" id="UP000194800"/>
    </source>
</evidence>
<protein>
    <submittedName>
        <fullName evidence="1">Type I-E CRISPR-associated protein Cas6/Cse3/CasE</fullName>
    </submittedName>
</protein>
<dbReference type="InterPro" id="IPR010179">
    <property type="entry name" value="CRISPR-assoc_prot_Cse3"/>
</dbReference>
<dbReference type="CDD" id="cd09727">
    <property type="entry name" value="Cas6_I-E"/>
    <property type="match status" value="1"/>
</dbReference>
<name>A0A242NHG8_9GAMM</name>
<dbReference type="Proteomes" id="UP000194800">
    <property type="component" value="Unassembled WGS sequence"/>
</dbReference>
<dbReference type="EMBL" id="NART01000006">
    <property type="protein sequence ID" value="OTQ11379.1"/>
    <property type="molecule type" value="Genomic_DNA"/>
</dbReference>
<dbReference type="SMART" id="SM01101">
    <property type="entry name" value="CRISPR_assoc"/>
    <property type="match status" value="1"/>
</dbReference>
<gene>
    <name evidence="2" type="ORF">B6C91_02470</name>
    <name evidence="1" type="ORF">B6D08_07445</name>
</gene>
<dbReference type="Gene3D" id="3.30.70.1200">
    <property type="entry name" value="Crispr-associated protein, domain 1"/>
    <property type="match status" value="1"/>
</dbReference>
<proteinExistence type="predicted"/>
<dbReference type="OrthoDB" id="9795689at2"/>
<organism evidence="1 4">
    <name type="scientific">Gilliamella apicola</name>
    <dbReference type="NCBI Taxonomy" id="1196095"/>
    <lineage>
        <taxon>Bacteria</taxon>
        <taxon>Pseudomonadati</taxon>
        <taxon>Pseudomonadota</taxon>
        <taxon>Gammaproteobacteria</taxon>
        <taxon>Orbales</taxon>
        <taxon>Orbaceae</taxon>
        <taxon>Gilliamella</taxon>
    </lineage>
</organism>
<dbReference type="Pfam" id="PF08798">
    <property type="entry name" value="CRISPR_assoc"/>
    <property type="match status" value="1"/>
</dbReference>
<reference evidence="3 4" key="1">
    <citation type="submission" date="2017-03" db="EMBL/GenBank/DDBJ databases">
        <title>Comparative genomics of honeybee gut symbionts reveal geographically distinct and subgroup specific antibiotic resistance.</title>
        <authorList>
            <person name="Ludvigsen J."/>
            <person name="Porcellato D."/>
            <person name="Labee-Lund T.M."/>
            <person name="Amdam G.V."/>
            <person name="Rudi K."/>
        </authorList>
    </citation>
    <scope>NUCLEOTIDE SEQUENCE [LARGE SCALE GENOMIC DNA]</scope>
    <source>
        <strain evidence="1 4">A-7-12</strain>
        <strain evidence="2 3">A-9-12</strain>
    </source>
</reference>
<evidence type="ECO:0000313" key="4">
    <source>
        <dbReference type="Proteomes" id="UP000194977"/>
    </source>
</evidence>
<dbReference type="EMBL" id="NARP01000016">
    <property type="protein sequence ID" value="OTP99508.1"/>
    <property type="molecule type" value="Genomic_DNA"/>
</dbReference>
<dbReference type="RefSeq" id="WP_086300960.1">
    <property type="nucleotide sequence ID" value="NZ_CAMLEZ010000028.1"/>
</dbReference>
<dbReference type="NCBIfam" id="TIGR01907">
    <property type="entry name" value="casE_Cse3"/>
    <property type="match status" value="1"/>
</dbReference>
<comment type="caution">
    <text evidence="1">The sequence shown here is derived from an EMBL/GenBank/DDBJ whole genome shotgun (WGS) entry which is preliminary data.</text>
</comment>
<accession>A0A242NHG8</accession>
<dbReference type="Proteomes" id="UP000194977">
    <property type="component" value="Unassembled WGS sequence"/>
</dbReference>
<dbReference type="Gene3D" id="3.30.70.1210">
    <property type="entry name" value="Crispr-associated protein, domain 2"/>
    <property type="match status" value="1"/>
</dbReference>